<dbReference type="InterPro" id="IPR004045">
    <property type="entry name" value="Glutathione_S-Trfase_N"/>
</dbReference>
<sequence>MKVLHYLSLVYEATQRLPVASRLVDLGSSALSGLTRCFSGGWVAGAVEKCSRPSKRLILYEFEGCPFCRRVRETASVLALDLVVYPCPKGTLKAAGGPQTSRFRPEVAKLGGKELFPFLVDENTGVQMYESAEINKYLWKTYGAQAEVPWTYWLGEKLFVKPLIFFPTLLRPLVTHGLLRVPSVAPESPLELWGCESSPFVRLVREALCCLELPYVLRQVPHGELQNRAEFREKYGHLLSPARRALGAVQMPFLRDPNTGTELLESADIVKYLYKTYRDGPMLEETWLDFNSELDGGHSVRAHLDGNRLTFKQLAKGGMVYDCHCDVSTDRRQLMNGCWETKSEKVSTESILEDVTSIRGTFTAQRRGRVPFVDNQYIEWDEMTRLVLEMGKLQETQGINAKDFQGIQAALTELLHTKDQDAKAKYQTDIAMQIAIPFVLADPYAKASVQVRSDPVKTP</sequence>
<protein>
    <recommendedName>
        <fullName evidence="1">GST N-terminal domain-containing protein</fullName>
    </recommendedName>
</protein>
<dbReference type="Gene3D" id="3.40.30.10">
    <property type="entry name" value="Glutaredoxin"/>
    <property type="match status" value="2"/>
</dbReference>
<dbReference type="PROSITE" id="PS50404">
    <property type="entry name" value="GST_NTER"/>
    <property type="match status" value="1"/>
</dbReference>
<dbReference type="EMBL" id="CAXAMM010023224">
    <property type="protein sequence ID" value="CAK9053253.1"/>
    <property type="molecule type" value="Genomic_DNA"/>
</dbReference>
<evidence type="ECO:0000313" key="2">
    <source>
        <dbReference type="EMBL" id="CAK9043882.1"/>
    </source>
</evidence>
<gene>
    <name evidence="2" type="ORF">SCF082_LOCUS25011</name>
    <name evidence="3" type="ORF">SCF082_LOCUS29041</name>
</gene>
<dbReference type="InterPro" id="IPR036249">
    <property type="entry name" value="Thioredoxin-like_sf"/>
</dbReference>
<proteinExistence type="predicted"/>
<name>A0ABP0LZN3_9DINO</name>
<evidence type="ECO:0000313" key="3">
    <source>
        <dbReference type="EMBL" id="CAK9053253.1"/>
    </source>
</evidence>
<dbReference type="Pfam" id="PF13417">
    <property type="entry name" value="GST_N_3"/>
    <property type="match status" value="2"/>
</dbReference>
<organism evidence="2 4">
    <name type="scientific">Durusdinium trenchii</name>
    <dbReference type="NCBI Taxonomy" id="1381693"/>
    <lineage>
        <taxon>Eukaryota</taxon>
        <taxon>Sar</taxon>
        <taxon>Alveolata</taxon>
        <taxon>Dinophyceae</taxon>
        <taxon>Suessiales</taxon>
        <taxon>Symbiodiniaceae</taxon>
        <taxon>Durusdinium</taxon>
    </lineage>
</organism>
<keyword evidence="4" id="KW-1185">Reference proteome</keyword>
<dbReference type="PANTHER" id="PTHR45288">
    <property type="entry name" value="THIOREDOXIN FAMILY PROTEIN"/>
    <property type="match status" value="1"/>
</dbReference>
<feature type="domain" description="GST N-terminal" evidence="1">
    <location>
        <begin position="188"/>
        <end position="281"/>
    </location>
</feature>
<dbReference type="SUPFAM" id="SSF52833">
    <property type="entry name" value="Thioredoxin-like"/>
    <property type="match status" value="2"/>
</dbReference>
<comment type="caution">
    <text evidence="2">The sequence shown here is derived from an EMBL/GenBank/DDBJ whole genome shotgun (WGS) entry which is preliminary data.</text>
</comment>
<evidence type="ECO:0000313" key="4">
    <source>
        <dbReference type="Proteomes" id="UP001642464"/>
    </source>
</evidence>
<dbReference type="PANTHER" id="PTHR45288:SF1">
    <property type="entry name" value="THIOREDOXIN FAMILY PROTEIN"/>
    <property type="match status" value="1"/>
</dbReference>
<dbReference type="EMBL" id="CAXAMM010018668">
    <property type="protein sequence ID" value="CAK9043882.1"/>
    <property type="molecule type" value="Genomic_DNA"/>
</dbReference>
<dbReference type="Proteomes" id="UP001642464">
    <property type="component" value="Unassembled WGS sequence"/>
</dbReference>
<evidence type="ECO:0000259" key="1">
    <source>
        <dbReference type="PROSITE" id="PS50404"/>
    </source>
</evidence>
<accession>A0ABP0LZN3</accession>
<reference evidence="2 4" key="1">
    <citation type="submission" date="2024-02" db="EMBL/GenBank/DDBJ databases">
        <authorList>
            <person name="Chen Y."/>
            <person name="Shah S."/>
            <person name="Dougan E. K."/>
            <person name="Thang M."/>
            <person name="Chan C."/>
        </authorList>
    </citation>
    <scope>NUCLEOTIDE SEQUENCE [LARGE SCALE GENOMIC DNA]</scope>
</reference>